<dbReference type="Proteomes" id="UP000232638">
    <property type="component" value="Chromosome"/>
</dbReference>
<comment type="similarity">
    <text evidence="3 7">Belongs to the metallo-beta-lactamase superfamily. Glyoxalase II family.</text>
</comment>
<dbReference type="KEGG" id="tsy:THSYN_23930"/>
<evidence type="ECO:0000256" key="5">
    <source>
        <dbReference type="ARBA" id="ARBA00022801"/>
    </source>
</evidence>
<feature type="domain" description="Metallo-beta-lactamase" evidence="8">
    <location>
        <begin position="12"/>
        <end position="169"/>
    </location>
</feature>
<feature type="binding site" evidence="7">
    <location>
        <position position="131"/>
    </location>
    <ligand>
        <name>Zn(2+)</name>
        <dbReference type="ChEBI" id="CHEBI:29105"/>
        <label>1</label>
    </ligand>
</feature>
<evidence type="ECO:0000313" key="9">
    <source>
        <dbReference type="EMBL" id="AUB83702.1"/>
    </source>
</evidence>
<keyword evidence="6 7" id="KW-0862">Zinc</keyword>
<dbReference type="PANTHER" id="PTHR43705">
    <property type="entry name" value="HYDROXYACYLGLUTATHIONE HYDROLASE"/>
    <property type="match status" value="1"/>
</dbReference>
<reference evidence="9 10" key="1">
    <citation type="submission" date="2017-03" db="EMBL/GenBank/DDBJ databases">
        <title>Complete genome sequence of Candidatus 'Thiodictyon syntrophicum' sp. nov. strain Cad16T, a photolithoautotroph purple sulfur bacterium isolated from an alpine meromictic lake.</title>
        <authorList>
            <person name="Luedin S.M."/>
            <person name="Pothier J.F."/>
            <person name="Danza F."/>
            <person name="Storelli N."/>
            <person name="Wittwer M."/>
            <person name="Tonolla M."/>
        </authorList>
    </citation>
    <scope>NUCLEOTIDE SEQUENCE [LARGE SCALE GENOMIC DNA]</scope>
    <source>
        <strain evidence="9 10">Cad16T</strain>
    </source>
</reference>
<comment type="catalytic activity">
    <reaction evidence="1 7">
        <text>an S-(2-hydroxyacyl)glutathione + H2O = a 2-hydroxy carboxylate + glutathione + H(+)</text>
        <dbReference type="Rhea" id="RHEA:21864"/>
        <dbReference type="ChEBI" id="CHEBI:15377"/>
        <dbReference type="ChEBI" id="CHEBI:15378"/>
        <dbReference type="ChEBI" id="CHEBI:57925"/>
        <dbReference type="ChEBI" id="CHEBI:58896"/>
        <dbReference type="ChEBI" id="CHEBI:71261"/>
        <dbReference type="EC" id="3.1.2.6"/>
    </reaction>
</comment>
<evidence type="ECO:0000256" key="6">
    <source>
        <dbReference type="ARBA" id="ARBA00022833"/>
    </source>
</evidence>
<feature type="binding site" evidence="7">
    <location>
        <position position="59"/>
    </location>
    <ligand>
        <name>Zn(2+)</name>
        <dbReference type="ChEBI" id="CHEBI:29105"/>
        <label>2</label>
    </ligand>
</feature>
<organism evidence="9 10">
    <name type="scientific">Candidatus Thiodictyon syntrophicum</name>
    <dbReference type="NCBI Taxonomy" id="1166950"/>
    <lineage>
        <taxon>Bacteria</taxon>
        <taxon>Pseudomonadati</taxon>
        <taxon>Pseudomonadota</taxon>
        <taxon>Gammaproteobacteria</taxon>
        <taxon>Chromatiales</taxon>
        <taxon>Chromatiaceae</taxon>
        <taxon>Thiodictyon</taxon>
    </lineage>
</organism>
<dbReference type="GO" id="GO:0019243">
    <property type="term" value="P:methylglyoxal catabolic process to D-lactate via S-lactoyl-glutathione"/>
    <property type="evidence" value="ECO:0007669"/>
    <property type="project" value="UniProtKB-UniRule"/>
</dbReference>
<evidence type="ECO:0000256" key="3">
    <source>
        <dbReference type="ARBA" id="ARBA00006759"/>
    </source>
</evidence>
<feature type="binding site" evidence="7">
    <location>
        <position position="60"/>
    </location>
    <ligand>
        <name>Zn(2+)</name>
        <dbReference type="ChEBI" id="CHEBI:29105"/>
        <label>2</label>
    </ligand>
</feature>
<feature type="binding site" evidence="7">
    <location>
        <position position="55"/>
    </location>
    <ligand>
        <name>Zn(2+)</name>
        <dbReference type="ChEBI" id="CHEBI:29105"/>
        <label>1</label>
    </ligand>
</feature>
<comment type="subunit">
    <text evidence="7">Monomer.</text>
</comment>
<feature type="binding site" evidence="7">
    <location>
        <position position="57"/>
    </location>
    <ligand>
        <name>Zn(2+)</name>
        <dbReference type="ChEBI" id="CHEBI:29105"/>
        <label>1</label>
    </ligand>
</feature>
<dbReference type="EMBL" id="CP020370">
    <property type="protein sequence ID" value="AUB83702.1"/>
    <property type="molecule type" value="Genomic_DNA"/>
</dbReference>
<feature type="binding site" evidence="7">
    <location>
        <position position="114"/>
    </location>
    <ligand>
        <name>Zn(2+)</name>
        <dbReference type="ChEBI" id="CHEBI:29105"/>
        <label>1</label>
    </ligand>
</feature>
<dbReference type="InterPro" id="IPR050110">
    <property type="entry name" value="Glyoxalase_II_hydrolase"/>
</dbReference>
<comment type="function">
    <text evidence="7">Thiolesterase that catalyzes the hydrolysis of S-D-lactoyl-glutathione to form glutathione and D-lactic acid.</text>
</comment>
<dbReference type="InterPro" id="IPR001279">
    <property type="entry name" value="Metallo-B-lactamas"/>
</dbReference>
<dbReference type="HAMAP" id="MF_01374">
    <property type="entry name" value="Glyoxalase_2"/>
    <property type="match status" value="1"/>
</dbReference>
<evidence type="ECO:0000256" key="1">
    <source>
        <dbReference type="ARBA" id="ARBA00001623"/>
    </source>
</evidence>
<dbReference type="PANTHER" id="PTHR43705:SF1">
    <property type="entry name" value="HYDROXYACYLGLUTATHIONE HYDROLASE GLOB"/>
    <property type="match status" value="1"/>
</dbReference>
<dbReference type="InterPro" id="IPR017782">
    <property type="entry name" value="Hydroxyacylglutathione_Hdrlase"/>
</dbReference>
<dbReference type="NCBIfam" id="TIGR03413">
    <property type="entry name" value="GSH_gloB"/>
    <property type="match status" value="1"/>
</dbReference>
<keyword evidence="5 7" id="KW-0378">Hydrolase</keyword>
<dbReference type="GO" id="GO:0046872">
    <property type="term" value="F:metal ion binding"/>
    <property type="evidence" value="ECO:0007669"/>
    <property type="project" value="UniProtKB-KW"/>
</dbReference>
<evidence type="ECO:0000259" key="8">
    <source>
        <dbReference type="SMART" id="SM00849"/>
    </source>
</evidence>
<dbReference type="GO" id="GO:0004416">
    <property type="term" value="F:hydroxyacylglutathione hydrolase activity"/>
    <property type="evidence" value="ECO:0007669"/>
    <property type="project" value="UniProtKB-UniRule"/>
</dbReference>
<evidence type="ECO:0000313" key="10">
    <source>
        <dbReference type="Proteomes" id="UP000232638"/>
    </source>
</evidence>
<accession>A0A2K8UDQ6</accession>
<dbReference type="PIRSF" id="PIRSF005457">
    <property type="entry name" value="Glx"/>
    <property type="match status" value="1"/>
</dbReference>
<dbReference type="Pfam" id="PF16123">
    <property type="entry name" value="HAGH_C"/>
    <property type="match status" value="1"/>
</dbReference>
<keyword evidence="4 7" id="KW-0479">Metal-binding</keyword>
<comment type="cofactor">
    <cofactor evidence="7">
        <name>Zn(2+)</name>
        <dbReference type="ChEBI" id="CHEBI:29105"/>
    </cofactor>
    <text evidence="7">Binds 2 Zn(2+) ions per subunit.</text>
</comment>
<gene>
    <name evidence="7" type="primary">gloB</name>
    <name evidence="9" type="ORF">THSYN_23930</name>
</gene>
<evidence type="ECO:0000256" key="7">
    <source>
        <dbReference type="HAMAP-Rule" id="MF_01374"/>
    </source>
</evidence>
<comment type="pathway">
    <text evidence="2 7">Secondary metabolite metabolism; methylglyoxal degradation; (R)-lactate from methylglyoxal: step 2/2.</text>
</comment>
<evidence type="ECO:0000256" key="2">
    <source>
        <dbReference type="ARBA" id="ARBA00004963"/>
    </source>
</evidence>
<dbReference type="CDD" id="cd07723">
    <property type="entry name" value="hydroxyacylglutathione_hydrolase_MBL-fold"/>
    <property type="match status" value="1"/>
</dbReference>
<sequence>MIETRPIPAFDDNYIWLLTEPPGRNAVVVDPGDADPVLETLAAEGLRLTAVLVTHHHADHVGGLGELAQAFPGLAIIGPRDPHIQGLTQQVGEGELVTPAGLASRFTVWEVPGHTATHIAFLGDGCLFCGDTLFAVGCGRVFDGTFEQLSGSLRRIAALDPATRLFCAHEYTLANLGFANWVEPDNPALRSRARADAARRAHDLPTVPSDLALELATNPFLRTGEPQVIAAAERFAGAGLQGHAAVFKALRQWKDAEYD</sequence>
<dbReference type="OrthoDB" id="9802248at2"/>
<dbReference type="RefSeq" id="WP_100921382.1">
    <property type="nucleotide sequence ID" value="NZ_CP020370.1"/>
</dbReference>
<evidence type="ECO:0000256" key="4">
    <source>
        <dbReference type="ARBA" id="ARBA00022723"/>
    </source>
</evidence>
<proteinExistence type="inferred from homology"/>
<name>A0A2K8UDQ6_9GAMM</name>
<dbReference type="EC" id="3.1.2.6" evidence="7"/>
<feature type="binding site" evidence="7">
    <location>
        <position position="169"/>
    </location>
    <ligand>
        <name>Zn(2+)</name>
        <dbReference type="ChEBI" id="CHEBI:29105"/>
        <label>2</label>
    </ligand>
</feature>
<protein>
    <recommendedName>
        <fullName evidence="7">Hydroxyacylglutathione hydrolase</fullName>
        <ecNumber evidence="7">3.1.2.6</ecNumber>
    </recommendedName>
    <alternativeName>
        <fullName evidence="7">Glyoxalase II</fullName>
        <shortName evidence="7">Glx II</shortName>
    </alternativeName>
</protein>
<dbReference type="InterPro" id="IPR032282">
    <property type="entry name" value="HAGH_C"/>
</dbReference>
<dbReference type="InterPro" id="IPR035680">
    <property type="entry name" value="Clx_II_MBL"/>
</dbReference>
<dbReference type="InterPro" id="IPR036866">
    <property type="entry name" value="RibonucZ/Hydroxyglut_hydro"/>
</dbReference>
<keyword evidence="10" id="KW-1185">Reference proteome</keyword>
<dbReference type="AlphaFoldDB" id="A0A2K8UDQ6"/>
<dbReference type="UniPathway" id="UPA00619">
    <property type="reaction ID" value="UER00676"/>
</dbReference>
<dbReference type="Gene3D" id="3.60.15.10">
    <property type="entry name" value="Ribonuclease Z/Hydroxyacylglutathione hydrolase-like"/>
    <property type="match status" value="1"/>
</dbReference>
<dbReference type="SMART" id="SM00849">
    <property type="entry name" value="Lactamase_B"/>
    <property type="match status" value="1"/>
</dbReference>
<dbReference type="Pfam" id="PF00753">
    <property type="entry name" value="Lactamase_B"/>
    <property type="match status" value="1"/>
</dbReference>
<feature type="binding site" evidence="7">
    <location>
        <position position="131"/>
    </location>
    <ligand>
        <name>Zn(2+)</name>
        <dbReference type="ChEBI" id="CHEBI:29105"/>
        <label>2</label>
    </ligand>
</feature>
<dbReference type="SUPFAM" id="SSF56281">
    <property type="entry name" value="Metallo-hydrolase/oxidoreductase"/>
    <property type="match status" value="1"/>
</dbReference>